<sequence>MAYHLPFSGMDVQKGAPLSRYRGCDTEDSFLLPIFLVVADTRPRAVTMTPITSNRSWDAMARQREDGTARHMPPMASADLCLCRCRLLLILDDTTAEGRREGEFGALAGLPVTVANNALADIKPTPQWEP</sequence>
<dbReference type="EMBL" id="JAHLJV010000083">
    <property type="protein sequence ID" value="KAK1573937.1"/>
    <property type="molecule type" value="Genomic_DNA"/>
</dbReference>
<organism evidence="1 2">
    <name type="scientific">Colletotrichum navitas</name>
    <dbReference type="NCBI Taxonomy" id="681940"/>
    <lineage>
        <taxon>Eukaryota</taxon>
        <taxon>Fungi</taxon>
        <taxon>Dikarya</taxon>
        <taxon>Ascomycota</taxon>
        <taxon>Pezizomycotina</taxon>
        <taxon>Sordariomycetes</taxon>
        <taxon>Hypocreomycetidae</taxon>
        <taxon>Glomerellales</taxon>
        <taxon>Glomerellaceae</taxon>
        <taxon>Colletotrichum</taxon>
        <taxon>Colletotrichum graminicola species complex</taxon>
    </lineage>
</organism>
<protein>
    <submittedName>
        <fullName evidence="1">Uncharacterized protein</fullName>
    </submittedName>
</protein>
<name>A0AAD8PPJ2_9PEZI</name>
<keyword evidence="2" id="KW-1185">Reference proteome</keyword>
<dbReference type="Proteomes" id="UP001230504">
    <property type="component" value="Unassembled WGS sequence"/>
</dbReference>
<evidence type="ECO:0000313" key="2">
    <source>
        <dbReference type="Proteomes" id="UP001230504"/>
    </source>
</evidence>
<dbReference type="AlphaFoldDB" id="A0AAD8PPJ2"/>
<evidence type="ECO:0000313" key="1">
    <source>
        <dbReference type="EMBL" id="KAK1573937.1"/>
    </source>
</evidence>
<gene>
    <name evidence="1" type="ORF">LY79DRAFT_524875</name>
</gene>
<dbReference type="GeneID" id="85439913"/>
<proteinExistence type="predicted"/>
<accession>A0AAD8PPJ2</accession>
<comment type="caution">
    <text evidence="1">The sequence shown here is derived from an EMBL/GenBank/DDBJ whole genome shotgun (WGS) entry which is preliminary data.</text>
</comment>
<dbReference type="RefSeq" id="XP_060409501.1">
    <property type="nucleotide sequence ID" value="XM_060555673.1"/>
</dbReference>
<reference evidence="1" key="1">
    <citation type="submission" date="2021-06" db="EMBL/GenBank/DDBJ databases">
        <title>Comparative genomics, transcriptomics and evolutionary studies reveal genomic signatures of adaptation to plant cell wall in hemibiotrophic fungi.</title>
        <authorList>
            <consortium name="DOE Joint Genome Institute"/>
            <person name="Baroncelli R."/>
            <person name="Diaz J.F."/>
            <person name="Benocci T."/>
            <person name="Peng M."/>
            <person name="Battaglia E."/>
            <person name="Haridas S."/>
            <person name="Andreopoulos W."/>
            <person name="Labutti K."/>
            <person name="Pangilinan J."/>
            <person name="Floch G.L."/>
            <person name="Makela M.R."/>
            <person name="Henrissat B."/>
            <person name="Grigoriev I.V."/>
            <person name="Crouch J.A."/>
            <person name="De Vries R.P."/>
            <person name="Sukno S.A."/>
            <person name="Thon M.R."/>
        </authorList>
    </citation>
    <scope>NUCLEOTIDE SEQUENCE</scope>
    <source>
        <strain evidence="1">CBS 125086</strain>
    </source>
</reference>